<reference evidence="1" key="1">
    <citation type="submission" date="2020-01" db="EMBL/GenBank/DDBJ databases">
        <authorList>
            <person name="Meier V. D."/>
            <person name="Meier V D."/>
        </authorList>
    </citation>
    <scope>NUCLEOTIDE SEQUENCE</scope>
    <source>
        <strain evidence="1">HLG_WM_MAG_10</strain>
    </source>
</reference>
<dbReference type="AlphaFoldDB" id="A0A6S6TCB7"/>
<accession>A0A6S6TCB7</accession>
<feature type="non-terminal residue" evidence="1">
    <location>
        <position position="1"/>
    </location>
</feature>
<protein>
    <recommendedName>
        <fullName evidence="2">DUF86 domain-containing protein</fullName>
    </recommendedName>
</protein>
<name>A0A6S6TCB7_9BACT</name>
<gene>
    <name evidence="1" type="ORF">HELGO_WM39037</name>
</gene>
<evidence type="ECO:0000313" key="1">
    <source>
        <dbReference type="EMBL" id="CAA6812693.1"/>
    </source>
</evidence>
<evidence type="ECO:0008006" key="2">
    <source>
        <dbReference type="Google" id="ProtNLM"/>
    </source>
</evidence>
<organism evidence="1">
    <name type="scientific">uncultured Aureispira sp</name>
    <dbReference type="NCBI Taxonomy" id="1331704"/>
    <lineage>
        <taxon>Bacteria</taxon>
        <taxon>Pseudomonadati</taxon>
        <taxon>Bacteroidota</taxon>
        <taxon>Saprospiria</taxon>
        <taxon>Saprospirales</taxon>
        <taxon>Saprospiraceae</taxon>
        <taxon>Aureispira</taxon>
        <taxon>environmental samples</taxon>
    </lineage>
</organism>
<sequence length="57" mass="6505">WAGKRNVVVHQAAKISKAAPKVWQDYLDNAKAVAEEGFEIFRELDRLRRLKAADKPV</sequence>
<proteinExistence type="predicted"/>
<dbReference type="EMBL" id="CACVAQ010000190">
    <property type="protein sequence ID" value="CAA6812693.1"/>
    <property type="molecule type" value="Genomic_DNA"/>
</dbReference>